<dbReference type="Pfam" id="PF04213">
    <property type="entry name" value="HtaA"/>
    <property type="match status" value="2"/>
</dbReference>
<sequence length="513" mass="50986">MPSRPARASAVALVAALAALLCALLPATAAHAAGRTVQGGRLDWGIKSSFQSYVTGPVAKGSFKLKNGAATVGGSLFRFHSATGSYDPETGAFEAAFSGGVVFQGHQKPDGSYELDLTVSRPTVKINGGSGTLYADVSSKAKDTGAVTTQTQVPFAALGLGGVNTKGGGSPIALTGIPATLTDQGAKAFAGYYSAGAQLDPVSLSADVKAAPAAETAPAASPSAQPSQPAQDPQAAQGAFADAAVDWGVRRTFREYVTGAIGQGKWTLAEGAQDGGALFRFPQGKGAYDGRKGTLDAAFAGTVHFTGAHLDLKLGGLSVKVENGKGVLSADVTTGSETKNAVALVEFDAKGLKTDGALVTLTEAPATLTEGGSQAFTSTAVSSLYAAGTEMDPVSLAVALDATAKLPALPDLGSTASPAAPAAPGTSAAPAAKEGESSNAGLYAALGVAVLVLAGGAGYLVLRRNRRTEADAPDAPDGRGQPGRADEPGQPDAPGQADPDGPAESADAQQPRP</sequence>
<keyword evidence="2" id="KW-0472">Membrane</keyword>
<evidence type="ECO:0000313" key="5">
    <source>
        <dbReference type="EMBL" id="XDV66432.1"/>
    </source>
</evidence>
<organism evidence="5">
    <name type="scientific">Streptomyces sp. R33</name>
    <dbReference type="NCBI Taxonomy" id="3238629"/>
    <lineage>
        <taxon>Bacteria</taxon>
        <taxon>Bacillati</taxon>
        <taxon>Actinomycetota</taxon>
        <taxon>Actinomycetes</taxon>
        <taxon>Kitasatosporales</taxon>
        <taxon>Streptomycetaceae</taxon>
        <taxon>Streptomyces</taxon>
    </lineage>
</organism>
<feature type="chain" id="PRO_5044262228" evidence="3">
    <location>
        <begin position="33"/>
        <end position="513"/>
    </location>
</feature>
<feature type="region of interest" description="Disordered" evidence="1">
    <location>
        <begin position="467"/>
        <end position="513"/>
    </location>
</feature>
<dbReference type="AlphaFoldDB" id="A0AB39YBG6"/>
<feature type="signal peptide" evidence="3">
    <location>
        <begin position="1"/>
        <end position="32"/>
    </location>
</feature>
<feature type="compositionally biased region" description="Low complexity" evidence="1">
    <location>
        <begin position="488"/>
        <end position="503"/>
    </location>
</feature>
<reference evidence="5" key="1">
    <citation type="submission" date="2024-08" db="EMBL/GenBank/DDBJ databases">
        <authorList>
            <person name="Yu S.T."/>
        </authorList>
    </citation>
    <scope>NUCLEOTIDE SEQUENCE</scope>
    <source>
        <strain evidence="5">R33</strain>
    </source>
</reference>
<evidence type="ECO:0000256" key="1">
    <source>
        <dbReference type="SAM" id="MobiDB-lite"/>
    </source>
</evidence>
<proteinExistence type="predicted"/>
<keyword evidence="2" id="KW-1133">Transmembrane helix</keyword>
<feature type="transmembrane region" description="Helical" evidence="2">
    <location>
        <begin position="440"/>
        <end position="462"/>
    </location>
</feature>
<evidence type="ECO:0000256" key="3">
    <source>
        <dbReference type="SAM" id="SignalP"/>
    </source>
</evidence>
<feature type="region of interest" description="Disordered" evidence="1">
    <location>
        <begin position="213"/>
        <end position="237"/>
    </location>
</feature>
<dbReference type="EMBL" id="CP165727">
    <property type="protein sequence ID" value="XDV66432.1"/>
    <property type="molecule type" value="Genomic_DNA"/>
</dbReference>
<accession>A0AB39YBG6</accession>
<name>A0AB39YBG6_9ACTN</name>
<feature type="domain" description="Htaa" evidence="4">
    <location>
        <begin position="40"/>
        <end position="205"/>
    </location>
</feature>
<protein>
    <submittedName>
        <fullName evidence="5">HtaA domain-containing protein</fullName>
    </submittedName>
</protein>
<evidence type="ECO:0000259" key="4">
    <source>
        <dbReference type="Pfam" id="PF04213"/>
    </source>
</evidence>
<dbReference type="RefSeq" id="WP_369778921.1">
    <property type="nucleotide sequence ID" value="NZ_CP165727.1"/>
</dbReference>
<feature type="domain" description="Htaa" evidence="4">
    <location>
        <begin position="243"/>
        <end position="396"/>
    </location>
</feature>
<gene>
    <name evidence="5" type="ORF">AB5J51_27655</name>
</gene>
<keyword evidence="2" id="KW-0812">Transmembrane</keyword>
<evidence type="ECO:0000256" key="2">
    <source>
        <dbReference type="SAM" id="Phobius"/>
    </source>
</evidence>
<keyword evidence="3" id="KW-0732">Signal</keyword>
<dbReference type="InterPro" id="IPR007331">
    <property type="entry name" value="Htaa"/>
</dbReference>